<evidence type="ECO:0000313" key="1">
    <source>
        <dbReference type="EMBL" id="OQO07215.1"/>
    </source>
</evidence>
<accession>A0A1V8T739</accession>
<gene>
    <name evidence="1" type="ORF">B0A48_07785</name>
</gene>
<comment type="caution">
    <text evidence="1">The sequence shown here is derived from an EMBL/GenBank/DDBJ whole genome shotgun (WGS) entry which is preliminary data.</text>
</comment>
<evidence type="ECO:0000313" key="2">
    <source>
        <dbReference type="Proteomes" id="UP000192596"/>
    </source>
</evidence>
<dbReference type="Proteomes" id="UP000192596">
    <property type="component" value="Unassembled WGS sequence"/>
</dbReference>
<keyword evidence="2" id="KW-1185">Reference proteome</keyword>
<reference evidence="2" key="1">
    <citation type="submission" date="2017-03" db="EMBL/GenBank/DDBJ databases">
        <title>Genomes of endolithic fungi from Antarctica.</title>
        <authorList>
            <person name="Coleine C."/>
            <person name="Masonjones S."/>
            <person name="Stajich J.E."/>
        </authorList>
    </citation>
    <scope>NUCLEOTIDE SEQUENCE [LARGE SCALE GENOMIC DNA]</scope>
    <source>
        <strain evidence="2">CCFEE 5527</strain>
    </source>
</reference>
<sequence>MADQEPSREGRKLDFTDTITVIVGNRYSSSQPEEFRPPANIFKSAIKMHESYDPLRNELKLPLDEAGAFRTYLQYLDNGVLDLALPPTVTERANVRLYTQIHALAIRLKDEETANHVADNLFGYLASRVPHPTASVLHSIIANTEENTGLFRLCMDYFVHYPTLLKIFAPGQPGIKDTVECYAKDLVDEGLGLMKSIMLQGPAARPKCYYREHDRSHPVCL</sequence>
<dbReference type="EMBL" id="NAJO01000015">
    <property type="protein sequence ID" value="OQO07215.1"/>
    <property type="molecule type" value="Genomic_DNA"/>
</dbReference>
<proteinExistence type="predicted"/>
<evidence type="ECO:0008006" key="3">
    <source>
        <dbReference type="Google" id="ProtNLM"/>
    </source>
</evidence>
<dbReference type="InParanoid" id="A0A1V8T739"/>
<organism evidence="1 2">
    <name type="scientific">Cryoendolithus antarcticus</name>
    <dbReference type="NCBI Taxonomy" id="1507870"/>
    <lineage>
        <taxon>Eukaryota</taxon>
        <taxon>Fungi</taxon>
        <taxon>Dikarya</taxon>
        <taxon>Ascomycota</taxon>
        <taxon>Pezizomycotina</taxon>
        <taxon>Dothideomycetes</taxon>
        <taxon>Dothideomycetidae</taxon>
        <taxon>Cladosporiales</taxon>
        <taxon>Cladosporiaceae</taxon>
        <taxon>Cryoendolithus</taxon>
    </lineage>
</organism>
<dbReference type="AlphaFoldDB" id="A0A1V8T739"/>
<protein>
    <recommendedName>
        <fullName evidence="3">BTB domain-containing protein</fullName>
    </recommendedName>
</protein>
<name>A0A1V8T739_9PEZI</name>